<dbReference type="SUPFAM" id="SSF52402">
    <property type="entry name" value="Adenine nucleotide alpha hydrolases-like"/>
    <property type="match status" value="1"/>
</dbReference>
<gene>
    <name evidence="2" type="ORF">RM531_08190</name>
</gene>
<dbReference type="InterPro" id="IPR014729">
    <property type="entry name" value="Rossmann-like_a/b/a_fold"/>
</dbReference>
<accession>A0ABU3B7L3</accession>
<reference evidence="2 3" key="1">
    <citation type="submission" date="2023-09" db="EMBL/GenBank/DDBJ databases">
        <authorList>
            <person name="Rey-Velasco X."/>
        </authorList>
    </citation>
    <scope>NUCLEOTIDE SEQUENCE [LARGE SCALE GENOMIC DNA]</scope>
    <source>
        <strain evidence="2 3">P385</strain>
    </source>
</reference>
<dbReference type="Proteomes" id="UP001259982">
    <property type="component" value="Unassembled WGS sequence"/>
</dbReference>
<feature type="domain" description="Phosphoadenosine phosphosulphate reductase" evidence="1">
    <location>
        <begin position="19"/>
        <end position="187"/>
    </location>
</feature>
<proteinExistence type="predicted"/>
<dbReference type="Gene3D" id="3.40.50.620">
    <property type="entry name" value="HUPs"/>
    <property type="match status" value="1"/>
</dbReference>
<protein>
    <submittedName>
        <fullName evidence="2">Phosphoadenosine phosphosulfate reductase family protein</fullName>
    </submittedName>
</protein>
<name>A0ABU3B7L3_9GAMM</name>
<dbReference type="PANTHER" id="PTHR43196">
    <property type="entry name" value="SULFATE ADENYLYLTRANSFERASE SUBUNIT 2"/>
    <property type="match status" value="1"/>
</dbReference>
<comment type="caution">
    <text evidence="2">The sequence shown here is derived from an EMBL/GenBank/DDBJ whole genome shotgun (WGS) entry which is preliminary data.</text>
</comment>
<dbReference type="Pfam" id="PF01507">
    <property type="entry name" value="PAPS_reduct"/>
    <property type="match status" value="1"/>
</dbReference>
<dbReference type="RefSeq" id="WP_311658568.1">
    <property type="nucleotide sequence ID" value="NZ_JAVRHY010000006.1"/>
</dbReference>
<dbReference type="InterPro" id="IPR050128">
    <property type="entry name" value="Sulfate_adenylyltrnsfr_sub2"/>
</dbReference>
<keyword evidence="3" id="KW-1185">Reference proteome</keyword>
<dbReference type="PANTHER" id="PTHR43196:SF2">
    <property type="entry name" value="PHOSPHOADENOSINE PHOSPHOSULFATE REDUCTASE"/>
    <property type="match status" value="1"/>
</dbReference>
<evidence type="ECO:0000313" key="3">
    <source>
        <dbReference type="Proteomes" id="UP001259982"/>
    </source>
</evidence>
<organism evidence="2 3">
    <name type="scientific">Spectribacter acetivorans</name>
    <dbReference type="NCBI Taxonomy" id="3075603"/>
    <lineage>
        <taxon>Bacteria</taxon>
        <taxon>Pseudomonadati</taxon>
        <taxon>Pseudomonadota</taxon>
        <taxon>Gammaproteobacteria</taxon>
        <taxon>Salinisphaerales</taxon>
        <taxon>Salinisphaeraceae</taxon>
        <taxon>Spectribacter</taxon>
    </lineage>
</organism>
<evidence type="ECO:0000313" key="2">
    <source>
        <dbReference type="EMBL" id="MDT0618454.1"/>
    </source>
</evidence>
<dbReference type="EMBL" id="JAVRHY010000006">
    <property type="protein sequence ID" value="MDT0618454.1"/>
    <property type="molecule type" value="Genomic_DNA"/>
</dbReference>
<sequence>MSDEIGDLLALPSTTLLIQNSAGKDSQAMAYLLHRQAVARSWRCRILHMHCDLGRMEWHETHGHCRQIVTELGSELVTVSHARFDLLGGIEDRMTRRADAPPFPSSAARYCTAGWKRDPASRWIRNHIGPGEACVVAMGLRAEESSARARKPVWQTRTGADAPTKNRRVIDWHPILHLTESDVWSTLGYSPDQLAEVRSRVRAWRAEGLAGAALMQRVQGMGFRAHPAYALGNSRLSCAMCVLACRQDLVNGMEFRPDTAAALMDIERRSGFSFKQGQSLTSIATGGNGA</sequence>
<evidence type="ECO:0000259" key="1">
    <source>
        <dbReference type="Pfam" id="PF01507"/>
    </source>
</evidence>
<dbReference type="InterPro" id="IPR002500">
    <property type="entry name" value="PAPS_reduct_dom"/>
</dbReference>